<keyword evidence="3" id="KW-1185">Reference proteome</keyword>
<evidence type="ECO:0000313" key="2">
    <source>
        <dbReference type="EMBL" id="SES31833.1"/>
    </source>
</evidence>
<keyword evidence="1" id="KW-0812">Transmembrane</keyword>
<feature type="transmembrane region" description="Helical" evidence="1">
    <location>
        <begin position="85"/>
        <end position="103"/>
    </location>
</feature>
<dbReference type="EMBL" id="FOHB01000005">
    <property type="protein sequence ID" value="SES31833.1"/>
    <property type="molecule type" value="Genomic_DNA"/>
</dbReference>
<keyword evidence="1" id="KW-1133">Transmembrane helix</keyword>
<reference evidence="3" key="1">
    <citation type="submission" date="2016-10" db="EMBL/GenBank/DDBJ databases">
        <authorList>
            <person name="Varghese N."/>
            <person name="Submissions S."/>
        </authorList>
    </citation>
    <scope>NUCLEOTIDE SEQUENCE [LARGE SCALE GENOMIC DNA]</scope>
    <source>
        <strain evidence="3">CGMCC 1.6963</strain>
    </source>
</reference>
<evidence type="ECO:0000256" key="1">
    <source>
        <dbReference type="SAM" id="Phobius"/>
    </source>
</evidence>
<evidence type="ECO:0000313" key="3">
    <source>
        <dbReference type="Proteomes" id="UP000199019"/>
    </source>
</evidence>
<evidence type="ECO:0008006" key="4">
    <source>
        <dbReference type="Google" id="ProtNLM"/>
    </source>
</evidence>
<feature type="transmembrane region" description="Helical" evidence="1">
    <location>
        <begin position="12"/>
        <end position="30"/>
    </location>
</feature>
<feature type="transmembrane region" description="Helical" evidence="1">
    <location>
        <begin position="109"/>
        <end position="128"/>
    </location>
</feature>
<feature type="transmembrane region" description="Helical" evidence="1">
    <location>
        <begin position="36"/>
        <end position="53"/>
    </location>
</feature>
<proteinExistence type="predicted"/>
<name>A0A1H9WEG2_9MICO</name>
<gene>
    <name evidence="2" type="ORF">SAMN05216199_2823</name>
</gene>
<feature type="transmembrane region" description="Helical" evidence="1">
    <location>
        <begin position="140"/>
        <end position="160"/>
    </location>
</feature>
<protein>
    <recommendedName>
        <fullName evidence="4">Integral membrane protein</fullName>
    </recommendedName>
</protein>
<keyword evidence="1" id="KW-0472">Membrane</keyword>
<dbReference type="Proteomes" id="UP000199019">
    <property type="component" value="Unassembled WGS sequence"/>
</dbReference>
<accession>A0A1H9WEG2</accession>
<dbReference type="RefSeq" id="WP_091759240.1">
    <property type="nucleotide sequence ID" value="NZ_FOHB01000005.1"/>
</dbReference>
<organism evidence="2 3">
    <name type="scientific">Pedococcus cremeus</name>
    <dbReference type="NCBI Taxonomy" id="587636"/>
    <lineage>
        <taxon>Bacteria</taxon>
        <taxon>Bacillati</taxon>
        <taxon>Actinomycetota</taxon>
        <taxon>Actinomycetes</taxon>
        <taxon>Micrococcales</taxon>
        <taxon>Intrasporangiaceae</taxon>
        <taxon>Pedococcus</taxon>
    </lineage>
</organism>
<dbReference type="OrthoDB" id="3296114at2"/>
<dbReference type="AlphaFoldDB" id="A0A1H9WEG2"/>
<sequence>MASARRSVPTEESTAATIYGVIVSAGVMAAAHAETALAVVVAVLVTLVIYWVAERYARLVAERIHRGHRPTWAQAREQLTDGWEMVSASYLPLAVLSVLSLLGVELYGAVLSALVCSTVLLCVAGWAMGRKGQLTTRERVVSTVVAGLFGVVMIALKSLLH</sequence>